<dbReference type="InterPro" id="IPR011006">
    <property type="entry name" value="CheY-like_superfamily"/>
</dbReference>
<proteinExistence type="predicted"/>
<accession>A0AAV3X3V6</accession>
<comment type="caution">
    <text evidence="10">The sequence shown here is derived from an EMBL/GenBank/DDBJ whole genome shotgun (WGS) entry which is preliminary data.</text>
</comment>
<dbReference type="RefSeq" id="WP_226572480.1">
    <property type="nucleotide sequence ID" value="NZ_BLAY01000001.1"/>
</dbReference>
<dbReference type="InterPro" id="IPR003594">
    <property type="entry name" value="HATPase_dom"/>
</dbReference>
<dbReference type="AlphaFoldDB" id="A0AAV3X3V6"/>
<dbReference type="Pfam" id="PF02518">
    <property type="entry name" value="HATPase_c"/>
    <property type="match status" value="1"/>
</dbReference>
<gene>
    <name evidence="10" type="ORF">MiSe_00070</name>
</gene>
<dbReference type="SUPFAM" id="SSF52172">
    <property type="entry name" value="CheY-like"/>
    <property type="match status" value="1"/>
</dbReference>
<feature type="domain" description="Response regulatory" evidence="9">
    <location>
        <begin position="3"/>
        <end position="120"/>
    </location>
</feature>
<dbReference type="SUPFAM" id="SSF55874">
    <property type="entry name" value="ATPase domain of HSP90 chaperone/DNA topoisomerase II/histidine kinase"/>
    <property type="match status" value="1"/>
</dbReference>
<evidence type="ECO:0000256" key="5">
    <source>
        <dbReference type="ARBA" id="ARBA00023012"/>
    </source>
</evidence>
<dbReference type="EMBL" id="BLAY01000001">
    <property type="protein sequence ID" value="GET35265.1"/>
    <property type="molecule type" value="Genomic_DNA"/>
</dbReference>
<evidence type="ECO:0000259" key="9">
    <source>
        <dbReference type="PROSITE" id="PS50110"/>
    </source>
</evidence>
<comment type="catalytic activity">
    <reaction evidence="1">
        <text>ATP + protein L-histidine = ADP + protein N-phospho-L-histidine.</text>
        <dbReference type="EC" id="2.7.13.3"/>
    </reaction>
</comment>
<dbReference type="GO" id="GO:0000155">
    <property type="term" value="F:phosphorelay sensor kinase activity"/>
    <property type="evidence" value="ECO:0007669"/>
    <property type="project" value="InterPro"/>
</dbReference>
<protein>
    <recommendedName>
        <fullName evidence="2">histidine kinase</fullName>
        <ecNumber evidence="2">2.7.13.3</ecNumber>
    </recommendedName>
</protein>
<evidence type="ECO:0000313" key="10">
    <source>
        <dbReference type="EMBL" id="GET35265.1"/>
    </source>
</evidence>
<sequence>MSKILVVEDDSATRLFLKRDLQIEGYQVIVAKDGEEGLLQATQIQPALIICDWVMPLMDGMEVCRRVKADPNLATTFFILLTSRGEAIADRVAGLDAGADEFLSKPIDPNELQARVRAGLRQYNLNRQLSQANQQLSQTLQELQQTQAQLIQSEKMSSMVQMVAGMAHEINNPVTFIYGNLNHASVYIQNLLDLIHLYQKYYPNPDAEIQKHASAIDLEFIAYDLPNLLNSMKTGAQRIFQIVQDLRNFSRLDEAELKRVDLHEGIDNTLAFLQHRLHSEKNNFAIQVFKEYGDLPLVECYPRQLNQVFLNILTNAIDFLAESHGKENPSPQPMIQIRTKEIDNDRVEIKILDNGPGMTEKVRQKLFDPFFTTKPVGKGIGMGLSISYQIIVEKHGGNLRCISSPGQGAEFIIEIPLHPYK</sequence>
<evidence type="ECO:0000256" key="7">
    <source>
        <dbReference type="SAM" id="Coils"/>
    </source>
</evidence>
<feature type="coiled-coil region" evidence="7">
    <location>
        <begin position="126"/>
        <end position="156"/>
    </location>
</feature>
<keyword evidence="3 6" id="KW-0597">Phosphoprotein</keyword>
<feature type="domain" description="Histidine kinase" evidence="8">
    <location>
        <begin position="165"/>
        <end position="419"/>
    </location>
</feature>
<dbReference type="CDD" id="cd00082">
    <property type="entry name" value="HisKA"/>
    <property type="match status" value="1"/>
</dbReference>
<dbReference type="Pfam" id="PF00072">
    <property type="entry name" value="Response_reg"/>
    <property type="match status" value="1"/>
</dbReference>
<dbReference type="SUPFAM" id="SSF47384">
    <property type="entry name" value="Homodimeric domain of signal transducing histidine kinase"/>
    <property type="match status" value="1"/>
</dbReference>
<dbReference type="Gene3D" id="1.10.287.130">
    <property type="match status" value="1"/>
</dbReference>
<evidence type="ECO:0000256" key="3">
    <source>
        <dbReference type="ARBA" id="ARBA00022553"/>
    </source>
</evidence>
<keyword evidence="4 10" id="KW-0808">Transferase</keyword>
<name>A0AAV3X3V6_9CYAN</name>
<dbReference type="Gene3D" id="3.30.565.10">
    <property type="entry name" value="Histidine kinase-like ATPase, C-terminal domain"/>
    <property type="match status" value="1"/>
</dbReference>
<dbReference type="PROSITE" id="PS50109">
    <property type="entry name" value="HIS_KIN"/>
    <property type="match status" value="1"/>
</dbReference>
<evidence type="ECO:0000256" key="4">
    <source>
        <dbReference type="ARBA" id="ARBA00022777"/>
    </source>
</evidence>
<keyword evidence="5" id="KW-0902">Two-component regulatory system</keyword>
<reference evidence="10" key="1">
    <citation type="submission" date="2019-10" db="EMBL/GenBank/DDBJ databases">
        <title>Draft genome sequece of Microseira wollei NIES-4236.</title>
        <authorList>
            <person name="Yamaguchi H."/>
            <person name="Suzuki S."/>
            <person name="Kawachi M."/>
        </authorList>
    </citation>
    <scope>NUCLEOTIDE SEQUENCE</scope>
    <source>
        <strain evidence="10">NIES-4236</strain>
    </source>
</reference>
<dbReference type="SMART" id="SM00448">
    <property type="entry name" value="REC"/>
    <property type="match status" value="1"/>
</dbReference>
<evidence type="ECO:0000256" key="2">
    <source>
        <dbReference type="ARBA" id="ARBA00012438"/>
    </source>
</evidence>
<dbReference type="InterPro" id="IPR004358">
    <property type="entry name" value="Sig_transdc_His_kin-like_C"/>
</dbReference>
<keyword evidence="4 10" id="KW-0418">Kinase</keyword>
<dbReference type="SMART" id="SM00387">
    <property type="entry name" value="HATPase_c"/>
    <property type="match status" value="1"/>
</dbReference>
<dbReference type="PANTHER" id="PTHR43547:SF2">
    <property type="entry name" value="HYBRID SIGNAL TRANSDUCTION HISTIDINE KINASE C"/>
    <property type="match status" value="1"/>
</dbReference>
<evidence type="ECO:0000256" key="6">
    <source>
        <dbReference type="PROSITE-ProRule" id="PRU00169"/>
    </source>
</evidence>
<dbReference type="PROSITE" id="PS50110">
    <property type="entry name" value="RESPONSE_REGULATORY"/>
    <property type="match status" value="1"/>
</dbReference>
<dbReference type="EC" id="2.7.13.3" evidence="2"/>
<evidence type="ECO:0000259" key="8">
    <source>
        <dbReference type="PROSITE" id="PS50109"/>
    </source>
</evidence>
<dbReference type="PRINTS" id="PR00344">
    <property type="entry name" value="BCTRLSENSOR"/>
</dbReference>
<dbReference type="InterPro" id="IPR036890">
    <property type="entry name" value="HATPase_C_sf"/>
</dbReference>
<dbReference type="Gene3D" id="3.40.50.2300">
    <property type="match status" value="1"/>
</dbReference>
<dbReference type="InterPro" id="IPR003661">
    <property type="entry name" value="HisK_dim/P_dom"/>
</dbReference>
<organism evidence="10 11">
    <name type="scientific">Microseira wollei NIES-4236</name>
    <dbReference type="NCBI Taxonomy" id="2530354"/>
    <lineage>
        <taxon>Bacteria</taxon>
        <taxon>Bacillati</taxon>
        <taxon>Cyanobacteriota</taxon>
        <taxon>Cyanophyceae</taxon>
        <taxon>Oscillatoriophycideae</taxon>
        <taxon>Aerosakkonematales</taxon>
        <taxon>Aerosakkonemataceae</taxon>
        <taxon>Microseira</taxon>
    </lineage>
</organism>
<evidence type="ECO:0000256" key="1">
    <source>
        <dbReference type="ARBA" id="ARBA00000085"/>
    </source>
</evidence>
<keyword evidence="11" id="KW-1185">Reference proteome</keyword>
<keyword evidence="7" id="KW-0175">Coiled coil</keyword>
<dbReference type="InterPro" id="IPR036097">
    <property type="entry name" value="HisK_dim/P_sf"/>
</dbReference>
<dbReference type="PANTHER" id="PTHR43547">
    <property type="entry name" value="TWO-COMPONENT HISTIDINE KINASE"/>
    <property type="match status" value="1"/>
</dbReference>
<dbReference type="InterPro" id="IPR005467">
    <property type="entry name" value="His_kinase_dom"/>
</dbReference>
<evidence type="ECO:0000313" key="11">
    <source>
        <dbReference type="Proteomes" id="UP001050975"/>
    </source>
</evidence>
<dbReference type="Proteomes" id="UP001050975">
    <property type="component" value="Unassembled WGS sequence"/>
</dbReference>
<dbReference type="InterPro" id="IPR001789">
    <property type="entry name" value="Sig_transdc_resp-reg_receiver"/>
</dbReference>
<feature type="modified residue" description="4-aspartylphosphate" evidence="6">
    <location>
        <position position="52"/>
    </location>
</feature>